<evidence type="ECO:0000313" key="1">
    <source>
        <dbReference type="EMBL" id="GAG72082.1"/>
    </source>
</evidence>
<feature type="non-terminal residue" evidence="1">
    <location>
        <position position="1"/>
    </location>
</feature>
<gene>
    <name evidence="1" type="ORF">S01H4_05637</name>
</gene>
<organism evidence="1">
    <name type="scientific">marine sediment metagenome</name>
    <dbReference type="NCBI Taxonomy" id="412755"/>
    <lineage>
        <taxon>unclassified sequences</taxon>
        <taxon>metagenomes</taxon>
        <taxon>ecological metagenomes</taxon>
    </lineage>
</organism>
<sequence>PSSILEIERKTKLVEGNYLGIPSEGITRERYNIIKKIDDIEVAAPVATIGFLQNDTGTVNFEFESEIDTLYSCKVIIEKPNLKKLCHHEGYFMIHAFGESFTFNLDSFTYEEIFDGKTRVITDLTQLPVLWTLVAGIDPNEEAKLVGLDNVYSGVYLPSDGELKEGEDFTFRRKATIIPILVSKNAFLDLNCKIEVKTVQLTEKDVQSLLKSESKEEHNEVKKKAESIFRSLSSISVLNQEIALNDYIHPMGEEAFIFRPEQEVEASRTLGGFSSLGRNVMLYPKQVKYELTSHPEPKGKEIVLKSKIQGFWGENVKPQIEKFIPEAWMGSWMFAPRLDVPDDSPVFRPLAAYEPPPFMFEVKGTYDFEKLEVKQDPLSYVPLGIYEPPLATLKYVICSTPVF</sequence>
<protein>
    <submittedName>
        <fullName evidence="1">Uncharacterized protein</fullName>
    </submittedName>
</protein>
<name>X1ARY4_9ZZZZ</name>
<accession>X1ARY4</accession>
<reference evidence="1" key="1">
    <citation type="journal article" date="2014" name="Front. Microbiol.">
        <title>High frequency of phylogenetically diverse reductive dehalogenase-homologous genes in deep subseafloor sedimentary metagenomes.</title>
        <authorList>
            <person name="Kawai M."/>
            <person name="Futagami T."/>
            <person name="Toyoda A."/>
            <person name="Takaki Y."/>
            <person name="Nishi S."/>
            <person name="Hori S."/>
            <person name="Arai W."/>
            <person name="Tsubouchi T."/>
            <person name="Morono Y."/>
            <person name="Uchiyama I."/>
            <person name="Ito T."/>
            <person name="Fujiyama A."/>
            <person name="Inagaki F."/>
            <person name="Takami H."/>
        </authorList>
    </citation>
    <scope>NUCLEOTIDE SEQUENCE</scope>
    <source>
        <strain evidence="1">Expedition CK06-06</strain>
    </source>
</reference>
<comment type="caution">
    <text evidence="1">The sequence shown here is derived from an EMBL/GenBank/DDBJ whole genome shotgun (WGS) entry which is preliminary data.</text>
</comment>
<dbReference type="AlphaFoldDB" id="X1ARY4"/>
<proteinExistence type="predicted"/>
<dbReference type="EMBL" id="BART01001654">
    <property type="protein sequence ID" value="GAG72082.1"/>
    <property type="molecule type" value="Genomic_DNA"/>
</dbReference>